<evidence type="ECO:0000256" key="4">
    <source>
        <dbReference type="ARBA" id="ARBA00022692"/>
    </source>
</evidence>
<evidence type="ECO:0000313" key="14">
    <source>
        <dbReference type="Proteomes" id="UP001382455"/>
    </source>
</evidence>
<dbReference type="Pfam" id="PF07715">
    <property type="entry name" value="Plug"/>
    <property type="match status" value="1"/>
</dbReference>
<evidence type="ECO:0000256" key="2">
    <source>
        <dbReference type="ARBA" id="ARBA00022448"/>
    </source>
</evidence>
<dbReference type="InterPro" id="IPR012910">
    <property type="entry name" value="Plug_dom"/>
</dbReference>
<evidence type="ECO:0000259" key="11">
    <source>
        <dbReference type="Pfam" id="PF00593"/>
    </source>
</evidence>
<comment type="caution">
    <text evidence="13">The sequence shown here is derived from an EMBL/GenBank/DDBJ whole genome shotgun (WGS) entry which is preliminary data.</text>
</comment>
<dbReference type="PANTHER" id="PTHR47234">
    <property type="match status" value="1"/>
</dbReference>
<dbReference type="Proteomes" id="UP001382455">
    <property type="component" value="Unassembled WGS sequence"/>
</dbReference>
<evidence type="ECO:0000256" key="5">
    <source>
        <dbReference type="ARBA" id="ARBA00023077"/>
    </source>
</evidence>
<feature type="signal peptide" evidence="10">
    <location>
        <begin position="1"/>
        <end position="27"/>
    </location>
</feature>
<keyword evidence="10" id="KW-0732">Signal</keyword>
<dbReference type="PROSITE" id="PS52016">
    <property type="entry name" value="TONB_DEPENDENT_REC_3"/>
    <property type="match status" value="1"/>
</dbReference>
<dbReference type="Gene3D" id="2.170.130.10">
    <property type="entry name" value="TonB-dependent receptor, plug domain"/>
    <property type="match status" value="1"/>
</dbReference>
<proteinExistence type="inferred from homology"/>
<feature type="domain" description="TonB-dependent receptor plug" evidence="12">
    <location>
        <begin position="51"/>
        <end position="164"/>
    </location>
</feature>
<keyword evidence="4 8" id="KW-0812">Transmembrane</keyword>
<comment type="subcellular location">
    <subcellularLocation>
        <location evidence="1 8">Cell outer membrane</location>
        <topology evidence="1 8">Multi-pass membrane protein</topology>
    </subcellularLocation>
</comment>
<dbReference type="InterPro" id="IPR000531">
    <property type="entry name" value="Beta-barrel_TonB"/>
</dbReference>
<keyword evidence="7 8" id="KW-0998">Cell outer membrane</keyword>
<dbReference type="EMBL" id="JBAWKS010000001">
    <property type="protein sequence ID" value="MEI4548310.1"/>
    <property type="molecule type" value="Genomic_DNA"/>
</dbReference>
<keyword evidence="3 8" id="KW-1134">Transmembrane beta strand</keyword>
<feature type="chain" id="PRO_5046709434" evidence="10">
    <location>
        <begin position="28"/>
        <end position="874"/>
    </location>
</feature>
<evidence type="ECO:0000256" key="8">
    <source>
        <dbReference type="PROSITE-ProRule" id="PRU01360"/>
    </source>
</evidence>
<sequence length="874" mass="95029">MNTFKKSALKIAMTSALLTGVNLNANAAEERSAEDVERIEITGSRIKRSDLETATPVTVISAESIKEQGFDSVADVLRNTSFNTLGSYREQSGSSFGGAALVNLRGLGEDRTAVLINGRRVPGNAFTGSSAVDINTIPMSAVESIQILTDSASAVYGADAIGGVINIIMKKNFDGTVVEYNSDIPSQDGGDRESFKITTGTSSDVSSVLFSFEYSKKDHIADKDRDYTGFVQTGTGIPRDAIDITGANAGGNTGFDLDFTEGFAVGPCNDDTSLLVRDPFGYSGEGCGYIFSEVSYNTMDVERFSTFVDARRDLGDDHQIYFESRISKVESYGRFAPAIGGFAVSADAPINPVGENFILYHRFKGHGTRNDSIDATEIDAVLGFNGVIGSTDIEYDVSFRKYRYDANSRGENYILKSNIEALVASGAYNYLDPYSEDSEHKAAIANSNATLSRDLGNETSSFQVVLNGSTDIELGLGGDGLQWSAGAEYVSEDYKDIYDAYREARNVLGSSGNSAAGERKRSAVFGELYVPIIEGLDINMAVRYDDYDDFGSEVSPSISASYVATDWLKLRASYGQGFKAPNLTDLYAQPQQSFDGIVDTTRCRAQGIADKDCPAGQQETYSAGNPDLKAETSESYNFGIILEPVDNFLITADYYSVELEDVVTQIEFKDVFELEQANNLPAGVIVNRAPSQNGIPGAITRCAVKKYPDCGLINPVANLASRTVEGVDLKIQYLHETSFGDFRPELQWSHIATYEEEILGVLFDQPGTQGYPANRANFNFLYEIGDLRVNYMYQWIAETDSDTGGKFEAWDTHSINAIYSAMDGLDLAFGVRNLTDEDPAIDTVGGWVQDSAATSRDLYSLDGRVFTLGVKYSF</sequence>
<dbReference type="Pfam" id="PF00593">
    <property type="entry name" value="TonB_dep_Rec_b-barrel"/>
    <property type="match status" value="1"/>
</dbReference>
<evidence type="ECO:0000256" key="10">
    <source>
        <dbReference type="SAM" id="SignalP"/>
    </source>
</evidence>
<dbReference type="CDD" id="cd01347">
    <property type="entry name" value="ligand_gated_channel"/>
    <property type="match status" value="1"/>
</dbReference>
<accession>A0ABU8EMW3</accession>
<feature type="domain" description="TonB-dependent receptor-like beta-barrel" evidence="11">
    <location>
        <begin position="384"/>
        <end position="834"/>
    </location>
</feature>
<dbReference type="PANTHER" id="PTHR47234:SF2">
    <property type="entry name" value="TONB-DEPENDENT RECEPTOR"/>
    <property type="match status" value="1"/>
</dbReference>
<keyword evidence="5 9" id="KW-0798">TonB box</keyword>
<protein>
    <submittedName>
        <fullName evidence="13">TonB-dependent receptor</fullName>
    </submittedName>
</protein>
<evidence type="ECO:0000256" key="1">
    <source>
        <dbReference type="ARBA" id="ARBA00004571"/>
    </source>
</evidence>
<dbReference type="InterPro" id="IPR037066">
    <property type="entry name" value="Plug_dom_sf"/>
</dbReference>
<keyword evidence="6 8" id="KW-0472">Membrane</keyword>
<dbReference type="InterPro" id="IPR039426">
    <property type="entry name" value="TonB-dep_rcpt-like"/>
</dbReference>
<evidence type="ECO:0000256" key="6">
    <source>
        <dbReference type="ARBA" id="ARBA00023136"/>
    </source>
</evidence>
<keyword evidence="13" id="KW-0675">Receptor</keyword>
<keyword evidence="2 8" id="KW-0813">Transport</keyword>
<comment type="similarity">
    <text evidence="8 9">Belongs to the TonB-dependent receptor family.</text>
</comment>
<evidence type="ECO:0000256" key="9">
    <source>
        <dbReference type="RuleBase" id="RU003357"/>
    </source>
</evidence>
<keyword evidence="14" id="KW-1185">Reference proteome</keyword>
<dbReference type="RefSeq" id="WP_100912464.1">
    <property type="nucleotide sequence ID" value="NZ_CP023398.1"/>
</dbReference>
<dbReference type="Gene3D" id="2.40.170.20">
    <property type="entry name" value="TonB-dependent receptor, beta-barrel domain"/>
    <property type="match status" value="1"/>
</dbReference>
<evidence type="ECO:0000256" key="7">
    <source>
        <dbReference type="ARBA" id="ARBA00023237"/>
    </source>
</evidence>
<dbReference type="SUPFAM" id="SSF56935">
    <property type="entry name" value="Porins"/>
    <property type="match status" value="1"/>
</dbReference>
<name>A0ABU8EMW3_9GAMM</name>
<reference evidence="13 14" key="1">
    <citation type="submission" date="2023-12" db="EMBL/GenBank/DDBJ databases">
        <title>Friends and Foes: Symbiotic and Algicidal bacterial influence on Karenia brevis blooms.</title>
        <authorList>
            <person name="Fei C."/>
            <person name="Mohamed A.R."/>
            <person name="Booker A."/>
            <person name="Arshad M."/>
            <person name="Klass S."/>
            <person name="Ahn S."/>
            <person name="Gilbert P.M."/>
            <person name="Heil C.A."/>
            <person name="Martinez J.M."/>
            <person name="Amin S.A."/>
        </authorList>
    </citation>
    <scope>NUCLEOTIDE SEQUENCE [LARGE SCALE GENOMIC DNA]</scope>
    <source>
        <strain evidence="13 14">CE15</strain>
    </source>
</reference>
<evidence type="ECO:0000256" key="3">
    <source>
        <dbReference type="ARBA" id="ARBA00022452"/>
    </source>
</evidence>
<evidence type="ECO:0000313" key="13">
    <source>
        <dbReference type="EMBL" id="MEI4548310.1"/>
    </source>
</evidence>
<organism evidence="13 14">
    <name type="scientific">Pseudoalteromonas spongiae</name>
    <dbReference type="NCBI Taxonomy" id="298657"/>
    <lineage>
        <taxon>Bacteria</taxon>
        <taxon>Pseudomonadati</taxon>
        <taxon>Pseudomonadota</taxon>
        <taxon>Gammaproteobacteria</taxon>
        <taxon>Alteromonadales</taxon>
        <taxon>Pseudoalteromonadaceae</taxon>
        <taxon>Pseudoalteromonas</taxon>
    </lineage>
</organism>
<gene>
    <name evidence="13" type="ORF">WAE96_01140</name>
</gene>
<dbReference type="InterPro" id="IPR036942">
    <property type="entry name" value="Beta-barrel_TonB_sf"/>
</dbReference>
<evidence type="ECO:0000259" key="12">
    <source>
        <dbReference type="Pfam" id="PF07715"/>
    </source>
</evidence>